<evidence type="ECO:0000256" key="1">
    <source>
        <dbReference type="SAM" id="Phobius"/>
    </source>
</evidence>
<evidence type="ECO:0000313" key="2">
    <source>
        <dbReference type="EMBL" id="MCZ8516175.1"/>
    </source>
</evidence>
<keyword evidence="1" id="KW-0812">Transmembrane</keyword>
<keyword evidence="1" id="KW-0472">Membrane</keyword>
<keyword evidence="3" id="KW-1185">Reference proteome</keyword>
<name>A0ABT4QHK5_9BACL</name>
<comment type="caution">
    <text evidence="2">The sequence shown here is derived from an EMBL/GenBank/DDBJ whole genome shotgun (WGS) entry which is preliminary data.</text>
</comment>
<keyword evidence="1" id="KW-1133">Transmembrane helix</keyword>
<reference evidence="2 3" key="1">
    <citation type="submission" date="2022-12" db="EMBL/GenBank/DDBJ databases">
        <title>Draft genome sequence of Paenibacillus sp. dW9.</title>
        <authorList>
            <person name="Choi E.-W."/>
            <person name="Kim D.-U."/>
        </authorList>
    </citation>
    <scope>NUCLEOTIDE SEQUENCE [LARGE SCALE GENOMIC DNA]</scope>
    <source>
        <strain evidence="3">dW9</strain>
    </source>
</reference>
<sequence>MQTFAYYFHHYWLAFFLIVCAAFAVFFVYRNWNRITLKGSGRK</sequence>
<dbReference type="Proteomes" id="UP001527882">
    <property type="component" value="Unassembled WGS sequence"/>
</dbReference>
<accession>A0ABT4QHK5</accession>
<evidence type="ECO:0000313" key="3">
    <source>
        <dbReference type="Proteomes" id="UP001527882"/>
    </source>
</evidence>
<dbReference type="RefSeq" id="WP_269884708.1">
    <property type="nucleotide sequence ID" value="NZ_JAQAGZ010000022.1"/>
</dbReference>
<proteinExistence type="predicted"/>
<dbReference type="EMBL" id="JAQAGZ010000022">
    <property type="protein sequence ID" value="MCZ8516175.1"/>
    <property type="molecule type" value="Genomic_DNA"/>
</dbReference>
<organism evidence="2 3">
    <name type="scientific">Paenibacillus gyeongsangnamensis</name>
    <dbReference type="NCBI Taxonomy" id="3388067"/>
    <lineage>
        <taxon>Bacteria</taxon>
        <taxon>Bacillati</taxon>
        <taxon>Bacillota</taxon>
        <taxon>Bacilli</taxon>
        <taxon>Bacillales</taxon>
        <taxon>Paenibacillaceae</taxon>
        <taxon>Paenibacillus</taxon>
    </lineage>
</organism>
<protein>
    <submittedName>
        <fullName evidence="2">Uncharacterized protein</fullName>
    </submittedName>
</protein>
<feature type="transmembrane region" description="Helical" evidence="1">
    <location>
        <begin position="12"/>
        <end position="32"/>
    </location>
</feature>
<gene>
    <name evidence="2" type="ORF">O9H85_28040</name>
</gene>